<proteinExistence type="predicted"/>
<evidence type="ECO:0000313" key="2">
    <source>
        <dbReference type="EMBL" id="MFH8252592.1"/>
    </source>
</evidence>
<protein>
    <recommendedName>
        <fullName evidence="4">ABC transporter permease</fullName>
    </recommendedName>
</protein>
<sequence>MIHTKSPAIRRAVRDRAIQFRAATFIAMQKLWPFVMLAGGTLVVIAFFVWFDDADCGSDRDCGYLVGLAAWF</sequence>
<evidence type="ECO:0008006" key="4">
    <source>
        <dbReference type="Google" id="ProtNLM"/>
    </source>
</evidence>
<keyword evidence="1" id="KW-0812">Transmembrane</keyword>
<keyword evidence="1" id="KW-1133">Transmembrane helix</keyword>
<keyword evidence="3" id="KW-1185">Reference proteome</keyword>
<reference evidence="2 3" key="1">
    <citation type="submission" date="2024-09" db="EMBL/GenBank/DDBJ databases">
        <authorList>
            <person name="Pan X."/>
        </authorList>
    </citation>
    <scope>NUCLEOTIDE SEQUENCE [LARGE SCALE GENOMIC DNA]</scope>
    <source>
        <strain evidence="2 3">B2969</strain>
    </source>
</reference>
<evidence type="ECO:0000256" key="1">
    <source>
        <dbReference type="SAM" id="Phobius"/>
    </source>
</evidence>
<comment type="caution">
    <text evidence="2">The sequence shown here is derived from an EMBL/GenBank/DDBJ whole genome shotgun (WGS) entry which is preliminary data.</text>
</comment>
<gene>
    <name evidence="2" type="ORF">ACH3VR_19655</name>
</gene>
<accession>A0ABW7QEI2</accession>
<organism evidence="2 3">
    <name type="scientific">Microbacterium alkaliflavum</name>
    <dbReference type="NCBI Taxonomy" id="3248839"/>
    <lineage>
        <taxon>Bacteria</taxon>
        <taxon>Bacillati</taxon>
        <taxon>Actinomycetota</taxon>
        <taxon>Actinomycetes</taxon>
        <taxon>Micrococcales</taxon>
        <taxon>Microbacteriaceae</taxon>
        <taxon>Microbacterium</taxon>
    </lineage>
</organism>
<dbReference type="Proteomes" id="UP001610861">
    <property type="component" value="Unassembled WGS sequence"/>
</dbReference>
<feature type="transmembrane region" description="Helical" evidence="1">
    <location>
        <begin position="31"/>
        <end position="51"/>
    </location>
</feature>
<name>A0ABW7QEI2_9MICO</name>
<keyword evidence="1" id="KW-0472">Membrane</keyword>
<dbReference type="EMBL" id="JBIQWL010000010">
    <property type="protein sequence ID" value="MFH8252592.1"/>
    <property type="molecule type" value="Genomic_DNA"/>
</dbReference>
<evidence type="ECO:0000313" key="3">
    <source>
        <dbReference type="Proteomes" id="UP001610861"/>
    </source>
</evidence>
<dbReference type="RefSeq" id="WP_397558022.1">
    <property type="nucleotide sequence ID" value="NZ_JBIQWL010000010.1"/>
</dbReference>